<protein>
    <submittedName>
        <fullName evidence="2">Uncharacterized protein</fullName>
    </submittedName>
</protein>
<reference evidence="2 3" key="1">
    <citation type="journal article" date="2011" name="Stand. Genomic Sci.">
        <title>Complete genome sequence of Haliscomenobacter hydrossis type strain (O).</title>
        <authorList>
            <consortium name="US DOE Joint Genome Institute (JGI-PGF)"/>
            <person name="Daligault H."/>
            <person name="Lapidus A."/>
            <person name="Zeytun A."/>
            <person name="Nolan M."/>
            <person name="Lucas S."/>
            <person name="Del Rio T.G."/>
            <person name="Tice H."/>
            <person name="Cheng J.F."/>
            <person name="Tapia R."/>
            <person name="Han C."/>
            <person name="Goodwin L."/>
            <person name="Pitluck S."/>
            <person name="Liolios K."/>
            <person name="Pagani I."/>
            <person name="Ivanova N."/>
            <person name="Huntemann M."/>
            <person name="Mavromatis K."/>
            <person name="Mikhailova N."/>
            <person name="Pati A."/>
            <person name="Chen A."/>
            <person name="Palaniappan K."/>
            <person name="Land M."/>
            <person name="Hauser L."/>
            <person name="Brambilla E.M."/>
            <person name="Rohde M."/>
            <person name="Verbarg S."/>
            <person name="Goker M."/>
            <person name="Bristow J."/>
            <person name="Eisen J.A."/>
            <person name="Markowitz V."/>
            <person name="Hugenholtz P."/>
            <person name="Kyrpides N.C."/>
            <person name="Klenk H.P."/>
            <person name="Woyke T."/>
        </authorList>
    </citation>
    <scope>NUCLEOTIDE SEQUENCE [LARGE SCALE GENOMIC DNA]</scope>
    <source>
        <strain evidence="3">ATCC 27775 / DSM 1100 / LMG 10767 / O</strain>
    </source>
</reference>
<sequence length="43" mass="5019">MRLLILLTMLLATNLAYSQGTITAEYYQYQRDQAFQIIQGNHL</sequence>
<gene>
    <name evidence="2" type="ordered locus">Halhy_0521</name>
</gene>
<dbReference type="KEGG" id="hhy:Halhy_0521"/>
<evidence type="ECO:0000256" key="1">
    <source>
        <dbReference type="SAM" id="SignalP"/>
    </source>
</evidence>
<accession>F4KZD6</accession>
<keyword evidence="1" id="KW-0732">Signal</keyword>
<proteinExistence type="predicted"/>
<feature type="chain" id="PRO_5003317329" evidence="1">
    <location>
        <begin position="19"/>
        <end position="43"/>
    </location>
</feature>
<keyword evidence="3" id="KW-1185">Reference proteome</keyword>
<dbReference type="AlphaFoldDB" id="F4KZD6"/>
<evidence type="ECO:0000313" key="2">
    <source>
        <dbReference type="EMBL" id="AEE48431.1"/>
    </source>
</evidence>
<dbReference type="Proteomes" id="UP000008461">
    <property type="component" value="Chromosome"/>
</dbReference>
<reference key="2">
    <citation type="submission" date="2011-04" db="EMBL/GenBank/DDBJ databases">
        <title>Complete sequence of chromosome of Haliscomenobacter hydrossis DSM 1100.</title>
        <authorList>
            <consortium name="US DOE Joint Genome Institute (JGI-PGF)"/>
            <person name="Lucas S."/>
            <person name="Han J."/>
            <person name="Lapidus A."/>
            <person name="Bruce D."/>
            <person name="Goodwin L."/>
            <person name="Pitluck S."/>
            <person name="Peters L."/>
            <person name="Kyrpides N."/>
            <person name="Mavromatis K."/>
            <person name="Ivanova N."/>
            <person name="Ovchinnikova G."/>
            <person name="Pagani I."/>
            <person name="Daligault H."/>
            <person name="Detter J.C."/>
            <person name="Han C."/>
            <person name="Land M."/>
            <person name="Hauser L."/>
            <person name="Markowitz V."/>
            <person name="Cheng J.-F."/>
            <person name="Hugenholtz P."/>
            <person name="Woyke T."/>
            <person name="Wu D."/>
            <person name="Verbarg S."/>
            <person name="Frueling A."/>
            <person name="Brambilla E."/>
            <person name="Klenk H.-P."/>
            <person name="Eisen J.A."/>
        </authorList>
    </citation>
    <scope>NUCLEOTIDE SEQUENCE</scope>
    <source>
        <strain>DSM 1100</strain>
    </source>
</reference>
<feature type="signal peptide" evidence="1">
    <location>
        <begin position="1"/>
        <end position="18"/>
    </location>
</feature>
<dbReference type="STRING" id="760192.Halhy_0521"/>
<dbReference type="HOGENOM" id="CLU_3234340_0_0_10"/>
<name>F4KZD6_HALH1</name>
<organism evidence="2 3">
    <name type="scientific">Haliscomenobacter hydrossis (strain ATCC 27775 / DSM 1100 / LMG 10767 / O)</name>
    <dbReference type="NCBI Taxonomy" id="760192"/>
    <lineage>
        <taxon>Bacteria</taxon>
        <taxon>Pseudomonadati</taxon>
        <taxon>Bacteroidota</taxon>
        <taxon>Saprospiria</taxon>
        <taxon>Saprospirales</taxon>
        <taxon>Haliscomenobacteraceae</taxon>
        <taxon>Haliscomenobacter</taxon>
    </lineage>
</organism>
<evidence type="ECO:0000313" key="3">
    <source>
        <dbReference type="Proteomes" id="UP000008461"/>
    </source>
</evidence>
<dbReference type="EMBL" id="CP002691">
    <property type="protein sequence ID" value="AEE48431.1"/>
    <property type="molecule type" value="Genomic_DNA"/>
</dbReference>